<organism evidence="1 2">
    <name type="scientific">Thermosipho atlanticus DSM 15807</name>
    <dbReference type="NCBI Taxonomy" id="1123380"/>
    <lineage>
        <taxon>Bacteria</taxon>
        <taxon>Thermotogati</taxon>
        <taxon>Thermotogota</taxon>
        <taxon>Thermotogae</taxon>
        <taxon>Thermotogales</taxon>
        <taxon>Fervidobacteriaceae</taxon>
        <taxon>Thermosipho</taxon>
    </lineage>
</organism>
<dbReference type="RefSeq" id="WP_073074021.1">
    <property type="nucleotide sequence ID" value="NZ_FQXN01000008.1"/>
</dbReference>
<keyword evidence="2" id="KW-1185">Reference proteome</keyword>
<sequence>MRKLLVGILVLFGLFIFANGNFIHVPGCQFDTLTLDSTITVYVHQWMDLEYEWMIDSFFDICDYENVPEDVDLLWFSLDSNADVEVSVDADWGGLDAYISGTVYVLKDGNPFMPTSPISDGDYLIGVTITNIDPNTPAGDYTVVLSITFEPTVTF</sequence>
<dbReference type="Proteomes" id="UP000242592">
    <property type="component" value="Unassembled WGS sequence"/>
</dbReference>
<name>A0A1M5U6I3_9BACT</name>
<gene>
    <name evidence="1" type="ORF">SAMN02745199_1648</name>
</gene>
<evidence type="ECO:0000313" key="2">
    <source>
        <dbReference type="Proteomes" id="UP000242592"/>
    </source>
</evidence>
<reference evidence="2" key="1">
    <citation type="submission" date="2016-11" db="EMBL/GenBank/DDBJ databases">
        <authorList>
            <person name="Varghese N."/>
            <person name="Submissions S."/>
        </authorList>
    </citation>
    <scope>NUCLEOTIDE SEQUENCE [LARGE SCALE GENOMIC DNA]</scope>
    <source>
        <strain evidence="2">DSM 15807</strain>
    </source>
</reference>
<protein>
    <submittedName>
        <fullName evidence="1">Uncharacterized protein</fullName>
    </submittedName>
</protein>
<dbReference type="OrthoDB" id="46801at2"/>
<proteinExistence type="predicted"/>
<dbReference type="AlphaFoldDB" id="A0A1M5U6I3"/>
<evidence type="ECO:0000313" key="1">
    <source>
        <dbReference type="EMBL" id="SHH58520.1"/>
    </source>
</evidence>
<dbReference type="STRING" id="1123380.SAMN02745199_1648"/>
<accession>A0A1M5U6I3</accession>
<dbReference type="EMBL" id="FQXN01000008">
    <property type="protein sequence ID" value="SHH58520.1"/>
    <property type="molecule type" value="Genomic_DNA"/>
</dbReference>